<evidence type="ECO:0000313" key="1">
    <source>
        <dbReference type="EMBL" id="SUZ60717.1"/>
    </source>
</evidence>
<name>A0A381P2M6_9ZZZZ</name>
<organism evidence="1">
    <name type="scientific">marine metagenome</name>
    <dbReference type="NCBI Taxonomy" id="408172"/>
    <lineage>
        <taxon>unclassified sequences</taxon>
        <taxon>metagenomes</taxon>
        <taxon>ecological metagenomes</taxon>
    </lineage>
</organism>
<accession>A0A381P2M6</accession>
<dbReference type="AlphaFoldDB" id="A0A381P2M6"/>
<dbReference type="InterPro" id="IPR054194">
    <property type="entry name" value="DUF6899"/>
</dbReference>
<dbReference type="Pfam" id="PF21840">
    <property type="entry name" value="DUF6899"/>
    <property type="match status" value="1"/>
</dbReference>
<proteinExistence type="predicted"/>
<sequence>VPYIVENAREQLDDGGLPNSAGELNYVISSIIDEYLSEYGKNYTNINEVIGVLECAKLELYRRVAAPYEDEKIDQNGDVYDVIKIA</sequence>
<reference evidence="1" key="1">
    <citation type="submission" date="2018-05" db="EMBL/GenBank/DDBJ databases">
        <authorList>
            <person name="Lanie J.A."/>
            <person name="Ng W.-L."/>
            <person name="Kazmierczak K.M."/>
            <person name="Andrzejewski T.M."/>
            <person name="Davidsen T.M."/>
            <person name="Wayne K.J."/>
            <person name="Tettelin H."/>
            <person name="Glass J.I."/>
            <person name="Rusch D."/>
            <person name="Podicherti R."/>
            <person name="Tsui H.-C.T."/>
            <person name="Winkler M.E."/>
        </authorList>
    </citation>
    <scope>NUCLEOTIDE SEQUENCE</scope>
</reference>
<protein>
    <submittedName>
        <fullName evidence="1">Uncharacterized protein</fullName>
    </submittedName>
</protein>
<feature type="non-terminal residue" evidence="1">
    <location>
        <position position="1"/>
    </location>
</feature>
<gene>
    <name evidence="1" type="ORF">METZ01_LOCUS13571</name>
</gene>
<dbReference type="EMBL" id="UINC01000761">
    <property type="protein sequence ID" value="SUZ60717.1"/>
    <property type="molecule type" value="Genomic_DNA"/>
</dbReference>